<dbReference type="SUPFAM" id="SSF55961">
    <property type="entry name" value="Bet v1-like"/>
    <property type="match status" value="1"/>
</dbReference>
<keyword evidence="2" id="KW-1185">Reference proteome</keyword>
<sequence length="175" mass="19583">MALEFDMTPVGSDFFDSAPMRWRYSIDVAAPAESVWAGLTTQRPLSWCRLLTDVEYTTSGPYGIGTTRTAVLAHGAMRMNEQFFRWDEENTRHSFFVTGSNVPLFSAFAEDYLIQSTPTGSRLVWTFALAPRRGFGVAARLGSPVNKFVFTTFVRDTRTHFGTPKGAGDQTRSYP</sequence>
<reference evidence="1 2" key="1">
    <citation type="submission" date="2016-10" db="EMBL/GenBank/DDBJ databases">
        <authorList>
            <person name="de Groot N.N."/>
        </authorList>
    </citation>
    <scope>NUCLEOTIDE SEQUENCE [LARGE SCALE GENOMIC DNA]</scope>
    <source>
        <strain evidence="1 2">DSM 44892</strain>
    </source>
</reference>
<dbReference type="Proteomes" id="UP000183263">
    <property type="component" value="Unassembled WGS sequence"/>
</dbReference>
<evidence type="ECO:0000313" key="1">
    <source>
        <dbReference type="EMBL" id="SDI53351.1"/>
    </source>
</evidence>
<protein>
    <submittedName>
        <fullName evidence="1">Polyketide cyclase / dehydrase and lipid transport</fullName>
    </submittedName>
</protein>
<name>A0A1G8LCE6_9NOCA</name>
<dbReference type="CDD" id="cd07821">
    <property type="entry name" value="PYR_PYL_RCAR_like"/>
    <property type="match status" value="1"/>
</dbReference>
<dbReference type="OrthoDB" id="581838at2"/>
<dbReference type="RefSeq" id="WP_072738568.1">
    <property type="nucleotide sequence ID" value="NZ_CP048813.1"/>
</dbReference>
<dbReference type="Pfam" id="PF10604">
    <property type="entry name" value="Polyketide_cyc2"/>
    <property type="match status" value="1"/>
</dbReference>
<proteinExistence type="predicted"/>
<dbReference type="AlphaFoldDB" id="A0A1G8LCE6"/>
<dbReference type="InterPro" id="IPR023393">
    <property type="entry name" value="START-like_dom_sf"/>
</dbReference>
<dbReference type="EMBL" id="FNDN01000008">
    <property type="protein sequence ID" value="SDI53351.1"/>
    <property type="molecule type" value="Genomic_DNA"/>
</dbReference>
<accession>A0A1G8LCE6</accession>
<dbReference type="Gene3D" id="3.30.530.20">
    <property type="match status" value="1"/>
</dbReference>
<dbReference type="InterPro" id="IPR019587">
    <property type="entry name" value="Polyketide_cyclase/dehydratase"/>
</dbReference>
<organism evidence="1 2">
    <name type="scientific">Rhodococcus triatomae</name>
    <dbReference type="NCBI Taxonomy" id="300028"/>
    <lineage>
        <taxon>Bacteria</taxon>
        <taxon>Bacillati</taxon>
        <taxon>Actinomycetota</taxon>
        <taxon>Actinomycetes</taxon>
        <taxon>Mycobacteriales</taxon>
        <taxon>Nocardiaceae</taxon>
        <taxon>Rhodococcus</taxon>
    </lineage>
</organism>
<gene>
    <name evidence="1" type="ORF">SAMN05444695_108125</name>
</gene>
<evidence type="ECO:0000313" key="2">
    <source>
        <dbReference type="Proteomes" id="UP000183263"/>
    </source>
</evidence>